<evidence type="ECO:0000256" key="9">
    <source>
        <dbReference type="ARBA" id="ARBA00023224"/>
    </source>
</evidence>
<keyword evidence="12" id="KW-0175">Coiled coil</keyword>
<accession>A0ABT2DAR9</accession>
<dbReference type="SMART" id="SM00304">
    <property type="entry name" value="HAMP"/>
    <property type="match status" value="1"/>
</dbReference>
<keyword evidence="3" id="KW-0488">Methylation</keyword>
<dbReference type="InterPro" id="IPR003660">
    <property type="entry name" value="HAMP_dom"/>
</dbReference>
<evidence type="ECO:0000256" key="1">
    <source>
        <dbReference type="ARBA" id="ARBA00004429"/>
    </source>
</evidence>
<evidence type="ECO:0000256" key="13">
    <source>
        <dbReference type="SAM" id="Phobius"/>
    </source>
</evidence>
<dbReference type="Pfam" id="PF00015">
    <property type="entry name" value="MCPsignal"/>
    <property type="match status" value="1"/>
</dbReference>
<evidence type="ECO:0000313" key="16">
    <source>
        <dbReference type="EMBL" id="MCS0808407.1"/>
    </source>
</evidence>
<dbReference type="CDD" id="cd06225">
    <property type="entry name" value="HAMP"/>
    <property type="match status" value="1"/>
</dbReference>
<dbReference type="InterPro" id="IPR051310">
    <property type="entry name" value="MCP_chemotaxis"/>
</dbReference>
<evidence type="ECO:0000259" key="14">
    <source>
        <dbReference type="PROSITE" id="PS50111"/>
    </source>
</evidence>
<keyword evidence="17" id="KW-1185">Reference proteome</keyword>
<keyword evidence="5" id="KW-0997">Cell inner membrane</keyword>
<evidence type="ECO:0000256" key="7">
    <source>
        <dbReference type="ARBA" id="ARBA00022989"/>
    </source>
</evidence>
<dbReference type="Proteomes" id="UP001206126">
    <property type="component" value="Unassembled WGS sequence"/>
</dbReference>
<dbReference type="Gene3D" id="1.10.287.950">
    <property type="entry name" value="Methyl-accepting chemotaxis protein"/>
    <property type="match status" value="1"/>
</dbReference>
<dbReference type="InterPro" id="IPR004089">
    <property type="entry name" value="MCPsignal_dom"/>
</dbReference>
<feature type="transmembrane region" description="Helical" evidence="13">
    <location>
        <begin position="12"/>
        <end position="33"/>
    </location>
</feature>
<dbReference type="InterPro" id="IPR004090">
    <property type="entry name" value="Chemotax_Me-accpt_rcpt"/>
</dbReference>
<feature type="transmembrane region" description="Helical" evidence="13">
    <location>
        <begin position="186"/>
        <end position="210"/>
    </location>
</feature>
<dbReference type="PANTHER" id="PTHR43531:SF14">
    <property type="entry name" value="METHYL-ACCEPTING CHEMOTAXIS PROTEIN I-RELATED"/>
    <property type="match status" value="1"/>
</dbReference>
<comment type="caution">
    <text evidence="16">The sequence shown here is derived from an EMBL/GenBank/DDBJ whole genome shotgun (WGS) entry which is preliminary data.</text>
</comment>
<gene>
    <name evidence="16" type="ORF">NX774_10805</name>
</gene>
<dbReference type="SUPFAM" id="SSF58104">
    <property type="entry name" value="Methyl-accepting chemotaxis protein (MCP) signaling domain"/>
    <property type="match status" value="1"/>
</dbReference>
<organism evidence="16 17">
    <name type="scientific">Massilia agilis</name>
    <dbReference type="NCBI Taxonomy" id="1811226"/>
    <lineage>
        <taxon>Bacteria</taxon>
        <taxon>Pseudomonadati</taxon>
        <taxon>Pseudomonadota</taxon>
        <taxon>Betaproteobacteria</taxon>
        <taxon>Burkholderiales</taxon>
        <taxon>Oxalobacteraceae</taxon>
        <taxon>Telluria group</taxon>
        <taxon>Massilia</taxon>
    </lineage>
</organism>
<evidence type="ECO:0000256" key="11">
    <source>
        <dbReference type="PROSITE-ProRule" id="PRU00284"/>
    </source>
</evidence>
<keyword evidence="2" id="KW-1003">Cell membrane</keyword>
<evidence type="ECO:0000256" key="10">
    <source>
        <dbReference type="ARBA" id="ARBA00029447"/>
    </source>
</evidence>
<dbReference type="Pfam" id="PF02203">
    <property type="entry name" value="TarH"/>
    <property type="match status" value="1"/>
</dbReference>
<comment type="similarity">
    <text evidence="10">Belongs to the methyl-accepting chemotaxis (MCP) protein family.</text>
</comment>
<evidence type="ECO:0000256" key="2">
    <source>
        <dbReference type="ARBA" id="ARBA00022475"/>
    </source>
</evidence>
<comment type="subcellular location">
    <subcellularLocation>
        <location evidence="1">Cell inner membrane</location>
        <topology evidence="1">Multi-pass membrane protein</topology>
    </subcellularLocation>
</comment>
<dbReference type="CDD" id="cd19411">
    <property type="entry name" value="MCP2201-like_sensor"/>
    <property type="match status" value="1"/>
</dbReference>
<keyword evidence="7 13" id="KW-1133">Transmembrane helix</keyword>
<protein>
    <submittedName>
        <fullName evidence="16">Methyl-accepting chemotaxis protein</fullName>
    </submittedName>
</protein>
<name>A0ABT2DAR9_9BURK</name>
<dbReference type="RefSeq" id="WP_258822176.1">
    <property type="nucleotide sequence ID" value="NZ_JANUHB010000002.1"/>
</dbReference>
<evidence type="ECO:0000259" key="15">
    <source>
        <dbReference type="PROSITE" id="PS50885"/>
    </source>
</evidence>
<sequence>MLKNFSIRSRLVFLIAFLAAELIVGAVIGIYNLGSANGSMTSMYANRLVPLGQLDRIVRMLTINQLNVAKAISSDGVDVDALMNEVDSNIVEIGKVWAQFAATEMTPEEKALADKFIAARTAFVKEGLKPAVDAVRARNIAEAAELVHKRMPALFAPVRQDINDLIQLQLDVASANRAHSQSTYQLVRVVCISGLLLGLVMAAVIGVILIRGIVNPLNEAVRIADSVAAGDLTERIEVTSKDETGRLMQALKDMNEGLATIVGQVRSGTDTIATAAGQIAAGNVDLSARTEHQASSLEETASSMEELTSTVKQNAENARQANVLAVSASEVAGKGGAVVAEVVQTMGAINESARQIVDIIAVIDGIAFQTNILALNAAVEAARAGEQGRGFAVVAGEVRSLAQRSAAAAKEIKALIDDSVDKIRAGSTLVDQAGSTMADIVQGVSRVTDIMAEISAASQEQTAGIEQVNKAISQMDQATQQNAALVEQATAAAQALRDESDRLARAVDTFRLQAAGGQGRAPLAVGARTPARALPAASY</sequence>
<dbReference type="Pfam" id="PF00672">
    <property type="entry name" value="HAMP"/>
    <property type="match status" value="1"/>
</dbReference>
<feature type="domain" description="Methyl-accepting transducer" evidence="14">
    <location>
        <begin position="268"/>
        <end position="497"/>
    </location>
</feature>
<reference evidence="16 17" key="1">
    <citation type="submission" date="2022-08" db="EMBL/GenBank/DDBJ databases">
        <title>Reclassification of Massilia species as members of the genera Telluria, Duganella, Pseudoduganella, Mokoshia gen. nov. and Zemynaea gen. nov. using orthogonal and non-orthogonal genome-based approaches.</title>
        <authorList>
            <person name="Bowman J.P."/>
        </authorList>
    </citation>
    <scope>NUCLEOTIDE SEQUENCE [LARGE SCALE GENOMIC DNA]</scope>
    <source>
        <strain evidence="16 17">JCM 31605</strain>
    </source>
</reference>
<evidence type="ECO:0000256" key="8">
    <source>
        <dbReference type="ARBA" id="ARBA00023136"/>
    </source>
</evidence>
<dbReference type="InterPro" id="IPR003122">
    <property type="entry name" value="Tar_rcpt_lig-bd"/>
</dbReference>
<evidence type="ECO:0000313" key="17">
    <source>
        <dbReference type="Proteomes" id="UP001206126"/>
    </source>
</evidence>
<dbReference type="PRINTS" id="PR00260">
    <property type="entry name" value="CHEMTRNSDUCR"/>
</dbReference>
<evidence type="ECO:0000256" key="6">
    <source>
        <dbReference type="ARBA" id="ARBA00022692"/>
    </source>
</evidence>
<dbReference type="EMBL" id="JANUHB010000002">
    <property type="protein sequence ID" value="MCS0808407.1"/>
    <property type="molecule type" value="Genomic_DNA"/>
</dbReference>
<keyword evidence="9 11" id="KW-0807">Transducer</keyword>
<keyword evidence="8 13" id="KW-0472">Membrane</keyword>
<feature type="domain" description="HAMP" evidence="15">
    <location>
        <begin position="211"/>
        <end position="263"/>
    </location>
</feature>
<proteinExistence type="inferred from homology"/>
<evidence type="ECO:0000256" key="5">
    <source>
        <dbReference type="ARBA" id="ARBA00022519"/>
    </source>
</evidence>
<dbReference type="PROSITE" id="PS50885">
    <property type="entry name" value="HAMP"/>
    <property type="match status" value="1"/>
</dbReference>
<keyword evidence="4" id="KW-0145">Chemotaxis</keyword>
<feature type="coiled-coil region" evidence="12">
    <location>
        <begin position="468"/>
        <end position="506"/>
    </location>
</feature>
<dbReference type="SMART" id="SM00283">
    <property type="entry name" value="MA"/>
    <property type="match status" value="1"/>
</dbReference>
<dbReference type="InterPro" id="IPR047347">
    <property type="entry name" value="YvaQ-like_sensor"/>
</dbReference>
<dbReference type="CDD" id="cd11386">
    <property type="entry name" value="MCP_signal"/>
    <property type="match status" value="1"/>
</dbReference>
<evidence type="ECO:0000256" key="12">
    <source>
        <dbReference type="SAM" id="Coils"/>
    </source>
</evidence>
<keyword evidence="6 13" id="KW-0812">Transmembrane</keyword>
<dbReference type="PANTHER" id="PTHR43531">
    <property type="entry name" value="PROTEIN ICFG"/>
    <property type="match status" value="1"/>
</dbReference>
<evidence type="ECO:0000256" key="3">
    <source>
        <dbReference type="ARBA" id="ARBA00022481"/>
    </source>
</evidence>
<dbReference type="PROSITE" id="PS50111">
    <property type="entry name" value="CHEMOTAXIS_TRANSDUC_2"/>
    <property type="match status" value="1"/>
</dbReference>
<evidence type="ECO:0000256" key="4">
    <source>
        <dbReference type="ARBA" id="ARBA00022500"/>
    </source>
</evidence>